<feature type="domain" description="Ig-like" evidence="5">
    <location>
        <begin position="276"/>
        <end position="386"/>
    </location>
</feature>
<keyword evidence="3" id="KW-0393">Immunoglobulin domain</keyword>
<dbReference type="InParanoid" id="W5MZ99"/>
<keyword evidence="1" id="KW-0732">Signal</keyword>
<feature type="domain" description="Ig-like" evidence="5">
    <location>
        <begin position="142"/>
        <end position="272"/>
    </location>
</feature>
<feature type="domain" description="Ig-like" evidence="5">
    <location>
        <begin position="929"/>
        <end position="1048"/>
    </location>
</feature>
<dbReference type="Ensembl" id="ENSLOCT00000013737.1">
    <property type="protein sequence ID" value="ENSLOCP00000013708.1"/>
    <property type="gene ID" value="ENSLOCG00000011156.1"/>
</dbReference>
<feature type="transmembrane region" description="Helical" evidence="4">
    <location>
        <begin position="1090"/>
        <end position="1112"/>
    </location>
</feature>
<sequence>MWVSKLPLSFLPAGASSARRVVSVQSGPLYRTEGSHITIWCNVTGYTEGVEQHFEWSMYRHSAPLQEIKIVSTNEEKYAYAVYAQRVQNKEIYIERLSGDSVLLHIAKLELKDEGVFECYTPNTDAEYLGIYSAQTNVTVIPDTLSVVSAAQTVNKVEGDSLQLTCEVSKQTSQHSHVSVAWFLLASEQSAPQDVVNLSKDFVLRSGSPYKQRFSSGDVRLDKTSSTAYRLSIYKLQPSDQGEIYCEAAEWIQDPDRSWFAMTRKKSEKTVVNVQPTDKDFSIQLNTERRAYTAGEPLELRCNIDAQGVPDRFFSVSWVFSSSPVALVGPNAVPVLSGDYVQREAAGQLTVRKDGDSVYLLKIQRLQPEDSGKYICRVTEREKTATGDFIDKSKRSRNVQISVQPLRSNITVSVSSNSTNVIEGDAIHFTCSVRSTVDKEGSLSFSWQLVDKQGSTQDIAAVDQIGTVRPGPSYRERSSYGEIRVERVRSDTFTLSVYNTLPKDEGQYKCGVAEWVSRPDGSWEKIGEKSAGKLVTVTAVESMFSIVASSRTPSVTYNDSFDLQCIVKPRYNRLVPVSVTWRFQPANGTEFRDLVTFTRDGTLQWGGQLSGFGTRTTIDKSASSSNFRLGVSRASRRESGTYQCSAELWRKNYDGTWARVTNRTSNPLGITVMKPVSKLRVSKLDQNLELLEDSRVRLNCSITARTSPESQYTVLWYARKAGEPDAELLLKINHNSAFEYGTYAEEERLKSRVQSERLSPQLYSLTLHQAELSDSGTYYCRVHEWQLDPNNVWYQLAEETSGFTEVLVKQPDKGQDEMELVSAPVTTTVHNIYRPKTLFAEGAVSAKIIKRNVKVIPTSIALKKQYFSKPFCTIHRIISFLLHGQNRKSEMAFVAVCYAIMLHVLGKLIISRSLTQNISFYICIFISFPYFIYCSYIRLQVEESESNLTVVEMEAFRLGCSIPSQSSKDSRFSVSWYVLRAKAGAGEGPECIFSIGHDAVFGNGNCSPSEGSGPGSRLQFERPSAELYSLTVQRAGLADSGSYYCHVEEWLLNPRNAWYRLATNNSGATLVDVLERGTSLQSVICSNDSLFYFVFFYPFPIFGILLITILLVRYKARNSSKNSEGKNGAPLLWIKEPHINYSPTCLDPPTLSLHPGSVE</sequence>
<dbReference type="InterPro" id="IPR013783">
    <property type="entry name" value="Ig-like_fold"/>
</dbReference>
<dbReference type="SMART" id="SM00408">
    <property type="entry name" value="IGc2"/>
    <property type="match status" value="2"/>
</dbReference>
<reference evidence="6" key="3">
    <citation type="submission" date="2025-09" db="UniProtKB">
        <authorList>
            <consortium name="Ensembl"/>
        </authorList>
    </citation>
    <scope>IDENTIFICATION</scope>
</reference>
<dbReference type="OMA" id="PVSVVWQ"/>
<dbReference type="EMBL" id="AHAT01003688">
    <property type="status" value="NOT_ANNOTATED_CDS"/>
    <property type="molecule type" value="Genomic_DNA"/>
</dbReference>
<dbReference type="AlphaFoldDB" id="W5MZ99"/>
<reference evidence="6" key="2">
    <citation type="submission" date="2025-08" db="UniProtKB">
        <authorList>
            <consortium name="Ensembl"/>
        </authorList>
    </citation>
    <scope>IDENTIFICATION</scope>
</reference>
<dbReference type="GO" id="GO:0016020">
    <property type="term" value="C:membrane"/>
    <property type="evidence" value="ECO:0000318"/>
    <property type="project" value="GO_Central"/>
</dbReference>
<feature type="domain" description="Ig-like" evidence="5">
    <location>
        <begin position="12"/>
        <end position="139"/>
    </location>
</feature>
<dbReference type="InterPro" id="IPR007110">
    <property type="entry name" value="Ig-like_dom"/>
</dbReference>
<evidence type="ECO:0000259" key="5">
    <source>
        <dbReference type="PROSITE" id="PS50835"/>
    </source>
</evidence>
<dbReference type="Proteomes" id="UP000018468">
    <property type="component" value="Linkage group LG17"/>
</dbReference>
<feature type="transmembrane region" description="Helical" evidence="4">
    <location>
        <begin position="918"/>
        <end position="939"/>
    </location>
</feature>
<dbReference type="InterPro" id="IPR036179">
    <property type="entry name" value="Ig-like_dom_sf"/>
</dbReference>
<evidence type="ECO:0000256" key="2">
    <source>
        <dbReference type="ARBA" id="ARBA00023157"/>
    </source>
</evidence>
<feature type="transmembrane region" description="Helical" evidence="4">
    <location>
        <begin position="891"/>
        <end position="911"/>
    </location>
</feature>
<feature type="domain" description="Ig-like" evidence="5">
    <location>
        <begin position="675"/>
        <end position="782"/>
    </location>
</feature>
<dbReference type="SMART" id="SM00406">
    <property type="entry name" value="IGv"/>
    <property type="match status" value="7"/>
</dbReference>
<keyword evidence="4" id="KW-0812">Transmembrane</keyword>
<dbReference type="EMBL" id="AHAT01003686">
    <property type="status" value="NOT_ANNOTATED_CDS"/>
    <property type="molecule type" value="Genomic_DNA"/>
</dbReference>
<organism evidence="6 7">
    <name type="scientific">Lepisosteus oculatus</name>
    <name type="common">Spotted gar</name>
    <dbReference type="NCBI Taxonomy" id="7918"/>
    <lineage>
        <taxon>Eukaryota</taxon>
        <taxon>Metazoa</taxon>
        <taxon>Chordata</taxon>
        <taxon>Craniata</taxon>
        <taxon>Vertebrata</taxon>
        <taxon>Euteleostomi</taxon>
        <taxon>Actinopterygii</taxon>
        <taxon>Neopterygii</taxon>
        <taxon>Holostei</taxon>
        <taxon>Semionotiformes</taxon>
        <taxon>Lepisosteidae</taxon>
        <taxon>Lepisosteus</taxon>
    </lineage>
</organism>
<dbReference type="PANTHER" id="PTHR12207:SF21">
    <property type="entry name" value="IMMUNOGLOBULIN SUPERFAMILY MEMBER 3"/>
    <property type="match status" value="1"/>
</dbReference>
<evidence type="ECO:0000313" key="6">
    <source>
        <dbReference type="Ensembl" id="ENSLOCP00000013708.1"/>
    </source>
</evidence>
<dbReference type="InterPro" id="IPR003598">
    <property type="entry name" value="Ig_sub2"/>
</dbReference>
<dbReference type="InterPro" id="IPR013106">
    <property type="entry name" value="Ig_V-set"/>
</dbReference>
<accession>W5MZ99</accession>
<dbReference type="EMBL" id="AHAT01003687">
    <property type="status" value="NOT_ANNOTATED_CDS"/>
    <property type="molecule type" value="Genomic_DNA"/>
</dbReference>
<dbReference type="SUPFAM" id="SSF48726">
    <property type="entry name" value="Immunoglobulin"/>
    <property type="match status" value="7"/>
</dbReference>
<dbReference type="GeneTree" id="ENSGT00940000155177"/>
<feature type="domain" description="Ig-like" evidence="5">
    <location>
        <begin position="542"/>
        <end position="661"/>
    </location>
</feature>
<dbReference type="Bgee" id="ENSLOCG00000011156">
    <property type="expression patterns" value="Expressed in brain and 13 other cell types or tissues"/>
</dbReference>
<evidence type="ECO:0000256" key="1">
    <source>
        <dbReference type="ARBA" id="ARBA00022729"/>
    </source>
</evidence>
<keyword evidence="2" id="KW-1015">Disulfide bond</keyword>
<evidence type="ECO:0000313" key="7">
    <source>
        <dbReference type="Proteomes" id="UP000018468"/>
    </source>
</evidence>
<dbReference type="EMBL" id="AHAT01003689">
    <property type="status" value="NOT_ANNOTATED_CDS"/>
    <property type="molecule type" value="Genomic_DNA"/>
</dbReference>
<keyword evidence="7" id="KW-1185">Reference proteome</keyword>
<protein>
    <submittedName>
        <fullName evidence="6">Immunoglobulin superfamily, member 3</fullName>
    </submittedName>
</protein>
<feature type="domain" description="Ig-like" evidence="5">
    <location>
        <begin position="405"/>
        <end position="512"/>
    </location>
</feature>
<dbReference type="InterPro" id="IPR051102">
    <property type="entry name" value="IgSF_V-set/TM_domain"/>
</dbReference>
<keyword evidence="4" id="KW-1133">Transmembrane helix</keyword>
<dbReference type="PROSITE" id="PS50835">
    <property type="entry name" value="IG_LIKE"/>
    <property type="match status" value="7"/>
</dbReference>
<dbReference type="HOGENOM" id="CLU_005187_0_0_1"/>
<dbReference type="SMART" id="SM00409">
    <property type="entry name" value="IG"/>
    <property type="match status" value="7"/>
</dbReference>
<evidence type="ECO:0000256" key="3">
    <source>
        <dbReference type="ARBA" id="ARBA00023319"/>
    </source>
</evidence>
<keyword evidence="4" id="KW-0472">Membrane</keyword>
<dbReference type="FunCoup" id="W5MZ99">
    <property type="interactions" value="658"/>
</dbReference>
<proteinExistence type="predicted"/>
<dbReference type="CDD" id="cd00099">
    <property type="entry name" value="IgV"/>
    <property type="match status" value="3"/>
</dbReference>
<dbReference type="eggNOG" id="ENOG502QRRB">
    <property type="taxonomic scope" value="Eukaryota"/>
</dbReference>
<evidence type="ECO:0000256" key="4">
    <source>
        <dbReference type="SAM" id="Phobius"/>
    </source>
</evidence>
<name>W5MZ99_LEPOC</name>
<reference evidence="7" key="1">
    <citation type="submission" date="2011-12" db="EMBL/GenBank/DDBJ databases">
        <title>The Draft Genome of Lepisosteus oculatus.</title>
        <authorList>
            <consortium name="The Broad Institute Genome Assembly &amp; Analysis Group"/>
            <consortium name="Computational R&amp;D Group"/>
            <consortium name="and Sequencing Platform"/>
            <person name="Di Palma F."/>
            <person name="Alfoldi J."/>
            <person name="Johnson J."/>
            <person name="Berlin A."/>
            <person name="Gnerre S."/>
            <person name="Jaffe D."/>
            <person name="MacCallum I."/>
            <person name="Young S."/>
            <person name="Walker B.J."/>
            <person name="Lander E.S."/>
            <person name="Lindblad-Toh K."/>
        </authorList>
    </citation>
    <scope>NUCLEOTIDE SEQUENCE [LARGE SCALE GENOMIC DNA]</scope>
</reference>
<dbReference type="EMBL" id="AHAT01003690">
    <property type="status" value="NOT_ANNOTATED_CDS"/>
    <property type="molecule type" value="Genomic_DNA"/>
</dbReference>
<dbReference type="InterPro" id="IPR003599">
    <property type="entry name" value="Ig_sub"/>
</dbReference>
<dbReference type="PANTHER" id="PTHR12207">
    <property type="entry name" value="V-SET AND TRANSMEMBRANE DOMAIN-CONTAINING PROTEIN"/>
    <property type="match status" value="1"/>
</dbReference>
<dbReference type="Pfam" id="PF07686">
    <property type="entry name" value="V-set"/>
    <property type="match status" value="4"/>
</dbReference>
<dbReference type="Gene3D" id="2.60.40.10">
    <property type="entry name" value="Immunoglobulins"/>
    <property type="match status" value="7"/>
</dbReference>
<dbReference type="STRING" id="7918.ENSLOCP00000013708"/>